<proteinExistence type="predicted"/>
<dbReference type="InterPro" id="IPR037523">
    <property type="entry name" value="VOC_core"/>
</dbReference>
<dbReference type="InterPro" id="IPR004360">
    <property type="entry name" value="Glyas_Fos-R_dOase_dom"/>
</dbReference>
<evidence type="ECO:0000313" key="3">
    <source>
        <dbReference type="Proteomes" id="UP000281098"/>
    </source>
</evidence>
<gene>
    <name evidence="2" type="ORF">DF017_16510</name>
</gene>
<dbReference type="Pfam" id="PF00903">
    <property type="entry name" value="Glyoxalase"/>
    <property type="match status" value="1"/>
</dbReference>
<dbReference type="InterPro" id="IPR029068">
    <property type="entry name" value="Glyas_Bleomycin-R_OHBP_Dase"/>
</dbReference>
<dbReference type="SUPFAM" id="SSF54593">
    <property type="entry name" value="Glyoxalase/Bleomycin resistance protein/Dihydroxybiphenyl dioxygenase"/>
    <property type="match status" value="1"/>
</dbReference>
<dbReference type="PANTHER" id="PTHR36503:SF1">
    <property type="entry name" value="BLR2520 PROTEIN"/>
    <property type="match status" value="1"/>
</dbReference>
<dbReference type="Gene3D" id="3.10.180.10">
    <property type="entry name" value="2,3-Dihydroxybiphenyl 1,2-Dioxygenase, domain 1"/>
    <property type="match status" value="1"/>
</dbReference>
<protein>
    <submittedName>
        <fullName evidence="2">VOC family protein</fullName>
    </submittedName>
</protein>
<comment type="caution">
    <text evidence="2">The sequence shown here is derived from an EMBL/GenBank/DDBJ whole genome shotgun (WGS) entry which is preliminary data.</text>
</comment>
<dbReference type="PROSITE" id="PS51819">
    <property type="entry name" value="VOC"/>
    <property type="match status" value="1"/>
</dbReference>
<evidence type="ECO:0000259" key="1">
    <source>
        <dbReference type="PROSITE" id="PS51819"/>
    </source>
</evidence>
<keyword evidence="3" id="KW-1185">Reference proteome</keyword>
<sequence>MCGLVGEFAPASTSNLDVPPPKPRISVPTIGVDDLETAMRFYRDGLGLETEGIVGTEFEHGAVSFFDLQSSLKLRCSAPPTLRTTPECLSPDAVRPSSRSVTTWTARRSADQMMQQAVAAGARLVKPAGTTFRGGYSGYFQDPDGHQWEVVFNSAFVPGD</sequence>
<name>A0ABX9YN54_9BURK</name>
<reference evidence="2 3" key="1">
    <citation type="submission" date="2018-08" db="EMBL/GenBank/DDBJ databases">
        <title>Comparative analysis of Burkholderia isolates from Puerto Rico.</title>
        <authorList>
            <person name="Hall C."/>
            <person name="Sahl J."/>
            <person name="Wagner D."/>
        </authorList>
    </citation>
    <scope>NUCLEOTIDE SEQUENCE [LARGE SCALE GENOMIC DNA]</scope>
    <source>
        <strain evidence="2 3">Bp8966</strain>
    </source>
</reference>
<accession>A0ABX9YN54</accession>
<organism evidence="2 3">
    <name type="scientific">Burkholderia stagnalis</name>
    <dbReference type="NCBI Taxonomy" id="1503054"/>
    <lineage>
        <taxon>Bacteria</taxon>
        <taxon>Pseudomonadati</taxon>
        <taxon>Pseudomonadota</taxon>
        <taxon>Betaproteobacteria</taxon>
        <taxon>Burkholderiales</taxon>
        <taxon>Burkholderiaceae</taxon>
        <taxon>Burkholderia</taxon>
        <taxon>Burkholderia cepacia complex</taxon>
    </lineage>
</organism>
<dbReference type="PANTHER" id="PTHR36503">
    <property type="entry name" value="BLR2520 PROTEIN"/>
    <property type="match status" value="1"/>
</dbReference>
<dbReference type="EMBL" id="QTPM01000018">
    <property type="protein sequence ID" value="RQY91626.1"/>
    <property type="molecule type" value="Genomic_DNA"/>
</dbReference>
<evidence type="ECO:0000313" key="2">
    <source>
        <dbReference type="EMBL" id="RQY91626.1"/>
    </source>
</evidence>
<feature type="domain" description="VOC" evidence="1">
    <location>
        <begin position="24"/>
        <end position="153"/>
    </location>
</feature>
<dbReference type="Proteomes" id="UP000281098">
    <property type="component" value="Unassembled WGS sequence"/>
</dbReference>